<dbReference type="Proteomes" id="UP000184050">
    <property type="component" value="Unassembled WGS sequence"/>
</dbReference>
<feature type="domain" description="Protein NO VEIN C-terminal" evidence="1">
    <location>
        <begin position="273"/>
        <end position="366"/>
    </location>
</feature>
<evidence type="ECO:0000313" key="2">
    <source>
        <dbReference type="EMBL" id="SHI57335.1"/>
    </source>
</evidence>
<accession>A0A1M6C8J3</accession>
<evidence type="ECO:0000313" key="3">
    <source>
        <dbReference type="Proteomes" id="UP000184050"/>
    </source>
</evidence>
<reference evidence="2 3" key="1">
    <citation type="submission" date="2016-11" db="EMBL/GenBank/DDBJ databases">
        <authorList>
            <person name="Jaros S."/>
            <person name="Januszkiewicz K."/>
            <person name="Wedrychowicz H."/>
        </authorList>
    </citation>
    <scope>NUCLEOTIDE SEQUENCE [LARGE SCALE GENOMIC DNA]</scope>
    <source>
        <strain evidence="2 3">DSM 27063</strain>
    </source>
</reference>
<dbReference type="OrthoDB" id="9781481at2"/>
<dbReference type="Pfam" id="PF13020">
    <property type="entry name" value="NOV_C"/>
    <property type="match status" value="1"/>
</dbReference>
<dbReference type="RefSeq" id="WP_073165459.1">
    <property type="nucleotide sequence ID" value="NZ_FQZE01000003.1"/>
</dbReference>
<dbReference type="STRING" id="1168035.SAMN05444280_103177"/>
<dbReference type="InterPro" id="IPR024975">
    <property type="entry name" value="NOV_C"/>
</dbReference>
<evidence type="ECO:0000259" key="1">
    <source>
        <dbReference type="Pfam" id="PF13020"/>
    </source>
</evidence>
<proteinExistence type="predicted"/>
<gene>
    <name evidence="2" type="ORF">SAMN05444280_103177</name>
</gene>
<sequence>MNIDKIKYYIDQYKLNFKTVHRQEIYKWQAVKCFQENWDINAIDFTAMIDKSLLQTKNLLDSGNYFPKRMIINNSKINPELIKPLFIDLFDEQKDLIERIRQFQTDFSKINSKNFAGRLDYQDPRAIIVYLVLRYPERYFLYKFTMFKNFAEKIDYDYIPVKGRFENIGQYQKLCVHIKHELIKDQEILKLHKDRLTNDCFYDENLNILTQDFIYAVDRYLDVDEQIPRTRFRIIGEGRILSPENSSHGINFKGRIVNYEQIEKENKRIGDLGEKWVIQRERNKLINAGLQNKIDKIKHISVEEGDGTGFDIKSFDEKGNEIFIEVKTTTGNFNQAFYISRNELERSKSDGAKYYLYRVYEFNEKDNTASLKILQGNLENLCDFPTQFKVKINEK</sequence>
<keyword evidence="3" id="KW-1185">Reference proteome</keyword>
<dbReference type="EMBL" id="FQZE01000003">
    <property type="protein sequence ID" value="SHI57335.1"/>
    <property type="molecule type" value="Genomic_DNA"/>
</dbReference>
<dbReference type="AlphaFoldDB" id="A0A1M6C8J3"/>
<organism evidence="2 3">
    <name type="scientific">Tangfeifania diversioriginum</name>
    <dbReference type="NCBI Taxonomy" id="1168035"/>
    <lineage>
        <taxon>Bacteria</taxon>
        <taxon>Pseudomonadati</taxon>
        <taxon>Bacteroidota</taxon>
        <taxon>Bacteroidia</taxon>
        <taxon>Marinilabiliales</taxon>
        <taxon>Prolixibacteraceae</taxon>
        <taxon>Tangfeifania</taxon>
    </lineage>
</organism>
<protein>
    <recommendedName>
        <fullName evidence="1">Protein NO VEIN C-terminal domain-containing protein</fullName>
    </recommendedName>
</protein>
<name>A0A1M6C8J3_9BACT</name>